<dbReference type="EC" id="1.1.1.399" evidence="3"/>
<evidence type="ECO:0000259" key="12">
    <source>
        <dbReference type="PROSITE" id="PS51671"/>
    </source>
</evidence>
<dbReference type="AlphaFoldDB" id="A0A5M4B0M5"/>
<dbReference type="Gene3D" id="3.30.70.260">
    <property type="match status" value="1"/>
</dbReference>
<evidence type="ECO:0000256" key="8">
    <source>
        <dbReference type="ARBA" id="ARBA00030455"/>
    </source>
</evidence>
<dbReference type="SUPFAM" id="SSF51735">
    <property type="entry name" value="NAD(P)-binding Rossmann-fold domains"/>
    <property type="match status" value="1"/>
</dbReference>
<keyword evidence="7" id="KW-0520">NAD</keyword>
<reference evidence="13 14" key="1">
    <citation type="submission" date="2019-10" db="EMBL/GenBank/DDBJ databases">
        <title>Prolixibacter strains distinguished by the presence of nitrate reductase genes were adept at nitrate-dependent anaerobic corrosion of metallic iron and carbon steel.</title>
        <authorList>
            <person name="Iino T."/>
            <person name="Shono N."/>
            <person name="Ito K."/>
            <person name="Nakamura R."/>
            <person name="Sueoka K."/>
            <person name="Harayama S."/>
            <person name="Ohkuma M."/>
        </authorList>
    </citation>
    <scope>NUCLEOTIDE SEQUENCE [LARGE SCALE GENOMIC DNA]</scope>
    <source>
        <strain evidence="13 14">JCM 13498</strain>
    </source>
</reference>
<comment type="pathway">
    <text evidence="2">Amino-acid biosynthesis; L-serine biosynthesis; L-serine from 3-phospho-D-glycerate: step 1/3.</text>
</comment>
<comment type="caution">
    <text evidence="13">The sequence shown here is derived from an EMBL/GenBank/DDBJ whole genome shotgun (WGS) entry which is preliminary data.</text>
</comment>
<evidence type="ECO:0000313" key="13">
    <source>
        <dbReference type="EMBL" id="GET33416.1"/>
    </source>
</evidence>
<dbReference type="PANTHER" id="PTHR42938:SF47">
    <property type="entry name" value="HYDROXYPYRUVATE REDUCTASE"/>
    <property type="match status" value="1"/>
</dbReference>
<feature type="domain" description="ACT" evidence="12">
    <location>
        <begin position="319"/>
        <end position="390"/>
    </location>
</feature>
<dbReference type="InterPro" id="IPR006139">
    <property type="entry name" value="D-isomer_2_OHA_DH_cat_dom"/>
</dbReference>
<dbReference type="PROSITE" id="PS00065">
    <property type="entry name" value="D_2_HYDROXYACID_DH_1"/>
    <property type="match status" value="1"/>
</dbReference>
<dbReference type="Proteomes" id="UP000391834">
    <property type="component" value="Unassembled WGS sequence"/>
</dbReference>
<dbReference type="SUPFAM" id="SSF55021">
    <property type="entry name" value="ACT-like"/>
    <property type="match status" value="1"/>
</dbReference>
<organism evidence="13 14">
    <name type="scientific">Prolixibacter bellariivorans</name>
    <dbReference type="NCBI Taxonomy" id="314319"/>
    <lineage>
        <taxon>Bacteria</taxon>
        <taxon>Pseudomonadati</taxon>
        <taxon>Bacteroidota</taxon>
        <taxon>Bacteroidia</taxon>
        <taxon>Marinilabiliales</taxon>
        <taxon>Prolixibacteraceae</taxon>
        <taxon>Prolixibacter</taxon>
    </lineage>
</organism>
<evidence type="ECO:0000256" key="9">
    <source>
        <dbReference type="ARBA" id="ARBA00048126"/>
    </source>
</evidence>
<evidence type="ECO:0000256" key="1">
    <source>
        <dbReference type="ARBA" id="ARBA00003800"/>
    </source>
</evidence>
<name>A0A5M4B0M5_9BACT</name>
<dbReference type="EMBL" id="BLAX01000001">
    <property type="protein sequence ID" value="GET33416.1"/>
    <property type="molecule type" value="Genomic_DNA"/>
</dbReference>
<comment type="function">
    <text evidence="1">Catalyzes the reversible oxidation of 3-phospho-D-glycerate to 3-phosphonooxypyruvate, the first step of the phosphorylated L-serine biosynthesis pathway. Also catalyzes the reversible oxidation of 2-hydroxyglutarate to 2-oxoglutarate.</text>
</comment>
<dbReference type="CDD" id="cd04901">
    <property type="entry name" value="ACT_3PGDH"/>
    <property type="match status" value="1"/>
</dbReference>
<evidence type="ECO:0000313" key="14">
    <source>
        <dbReference type="Proteomes" id="UP000391834"/>
    </source>
</evidence>
<keyword evidence="6 11" id="KW-0560">Oxidoreductase</keyword>
<comment type="similarity">
    <text evidence="11">Belongs to the D-isomer specific 2-hydroxyacid dehydrogenase family.</text>
</comment>
<sequence>MYKIQTLNKIDERGLKLFPADAYEVGGEVTNPEGIVLRSYKMHDMELPSSLKAIARAGAGVNNIPIDKCTDKGIVVFNTPGANANAVKELVIAGLLLSSRNIAGGIEWAKTLKGEGDNVAALVEKGKSNFAGNEIKGKTLAIIGLGAIGVMVANAAEALDMNVIGFDPYISVEHAWELNQNIARAESIEALLAQADYVTLQIPLMDKTKNFIDAEKIAMMKDGVRILNFARGGLVSNADLKPALESGKVGWYVTDFPDADVINMKNVIAIPHLGASTEESETNCAVMAVREVRDYLENGNIRNSVNFPDVIMNRNGGARILIANKNVPNMVSQISTLLAGYSVNIADMMNRNRNGIAYNIIDIDRNELNPEVGDKLREIEGIFMVRILPGQK</sequence>
<dbReference type="InterPro" id="IPR045865">
    <property type="entry name" value="ACT-like_dom_sf"/>
</dbReference>
<dbReference type="Pfam" id="PF02826">
    <property type="entry name" value="2-Hacid_dh_C"/>
    <property type="match status" value="1"/>
</dbReference>
<evidence type="ECO:0000256" key="6">
    <source>
        <dbReference type="ARBA" id="ARBA00023002"/>
    </source>
</evidence>
<dbReference type="RefSeq" id="WP_025864439.1">
    <property type="nucleotide sequence ID" value="NZ_BLAX01000001.1"/>
</dbReference>
<proteinExistence type="inferred from homology"/>
<dbReference type="UniPathway" id="UPA00135">
    <property type="reaction ID" value="UER00196"/>
</dbReference>
<dbReference type="Gene3D" id="3.40.50.720">
    <property type="entry name" value="NAD(P)-binding Rossmann-like Domain"/>
    <property type="match status" value="2"/>
</dbReference>
<evidence type="ECO:0000256" key="10">
    <source>
        <dbReference type="ARBA" id="ARBA00048731"/>
    </source>
</evidence>
<dbReference type="OrthoDB" id="9777288at2"/>
<dbReference type="InterPro" id="IPR002912">
    <property type="entry name" value="ACT_dom"/>
</dbReference>
<keyword evidence="14" id="KW-1185">Reference proteome</keyword>
<dbReference type="CDD" id="cd12174">
    <property type="entry name" value="PGDH_like_3"/>
    <property type="match status" value="1"/>
</dbReference>
<dbReference type="GO" id="GO:0051287">
    <property type="term" value="F:NAD binding"/>
    <property type="evidence" value="ECO:0007669"/>
    <property type="project" value="InterPro"/>
</dbReference>
<dbReference type="GO" id="GO:0004617">
    <property type="term" value="F:phosphoglycerate dehydrogenase activity"/>
    <property type="evidence" value="ECO:0007669"/>
    <property type="project" value="UniProtKB-EC"/>
</dbReference>
<evidence type="ECO:0000256" key="7">
    <source>
        <dbReference type="ARBA" id="ARBA00023027"/>
    </source>
</evidence>
<evidence type="ECO:0000256" key="5">
    <source>
        <dbReference type="ARBA" id="ARBA00021582"/>
    </source>
</evidence>
<dbReference type="SUPFAM" id="SSF52283">
    <property type="entry name" value="Formate/glycerate dehydrogenase catalytic domain-like"/>
    <property type="match status" value="1"/>
</dbReference>
<dbReference type="InterPro" id="IPR029752">
    <property type="entry name" value="D-isomer_DH_CS1"/>
</dbReference>
<evidence type="ECO:0000256" key="2">
    <source>
        <dbReference type="ARBA" id="ARBA00005216"/>
    </source>
</evidence>
<dbReference type="PANTHER" id="PTHR42938">
    <property type="entry name" value="FORMATE DEHYDROGENASE 1"/>
    <property type="match status" value="1"/>
</dbReference>
<dbReference type="PROSITE" id="PS51671">
    <property type="entry name" value="ACT"/>
    <property type="match status" value="1"/>
</dbReference>
<accession>A0A5M4B0M5</accession>
<comment type="catalytic activity">
    <reaction evidence="10">
        <text>(2R)-3-phosphoglycerate + NAD(+) = 3-phosphooxypyruvate + NADH + H(+)</text>
        <dbReference type="Rhea" id="RHEA:12641"/>
        <dbReference type="ChEBI" id="CHEBI:15378"/>
        <dbReference type="ChEBI" id="CHEBI:18110"/>
        <dbReference type="ChEBI" id="CHEBI:57540"/>
        <dbReference type="ChEBI" id="CHEBI:57945"/>
        <dbReference type="ChEBI" id="CHEBI:58272"/>
        <dbReference type="EC" id="1.1.1.95"/>
    </reaction>
</comment>
<gene>
    <name evidence="13" type="ORF">PbJCM13498_22790</name>
</gene>
<evidence type="ECO:0000256" key="11">
    <source>
        <dbReference type="RuleBase" id="RU003719"/>
    </source>
</evidence>
<protein>
    <recommendedName>
        <fullName evidence="5">D-3-phosphoglycerate dehydrogenase</fullName>
        <ecNumber evidence="3">1.1.1.399</ecNumber>
        <ecNumber evidence="4">1.1.1.95</ecNumber>
    </recommendedName>
    <alternativeName>
        <fullName evidence="8">2-oxoglutarate reductase</fullName>
    </alternativeName>
</protein>
<dbReference type="InterPro" id="IPR036291">
    <property type="entry name" value="NAD(P)-bd_dom_sf"/>
</dbReference>
<dbReference type="Pfam" id="PF00389">
    <property type="entry name" value="2-Hacid_dh"/>
    <property type="match status" value="1"/>
</dbReference>
<evidence type="ECO:0000256" key="3">
    <source>
        <dbReference type="ARBA" id="ARBA00013001"/>
    </source>
</evidence>
<comment type="catalytic activity">
    <reaction evidence="9">
        <text>(R)-2-hydroxyglutarate + NAD(+) = 2-oxoglutarate + NADH + H(+)</text>
        <dbReference type="Rhea" id="RHEA:49612"/>
        <dbReference type="ChEBI" id="CHEBI:15378"/>
        <dbReference type="ChEBI" id="CHEBI:15801"/>
        <dbReference type="ChEBI" id="CHEBI:16810"/>
        <dbReference type="ChEBI" id="CHEBI:57540"/>
        <dbReference type="ChEBI" id="CHEBI:57945"/>
        <dbReference type="EC" id="1.1.1.399"/>
    </reaction>
</comment>
<evidence type="ECO:0000256" key="4">
    <source>
        <dbReference type="ARBA" id="ARBA00013143"/>
    </source>
</evidence>
<dbReference type="InterPro" id="IPR006140">
    <property type="entry name" value="D-isomer_DH_NAD-bd"/>
</dbReference>
<dbReference type="EC" id="1.1.1.95" evidence="4"/>